<sequence length="272" mass="29820">MEQKLVKELLLCLEENKDVALVTVVDAQGSSPRGKGSMMLVDQEGNLIEGTIGGGAIEEKAKEDALECINRGISKSVHYELNKSNKKDSLPMICGGSVDVFIKVFKSKDELLIVGAGHIGFKLSKMADLLGYRVVIIDDREEYACKERFPEADALIVGDIEKNLREYPIGEKTNIVIVSHGHKHDQEALEAVIDSGARYIGMIGSIKKVIASFEKLKKKGIKAEKLSKVHAPIGIDIGGETPEEISLSIMAEIQAVKYNKKGSFLKLHRECD</sequence>
<gene>
    <name evidence="3" type="ORF">FQB35_12455</name>
</gene>
<organism evidence="3 4">
    <name type="scientific">Crassaminicella thermophila</name>
    <dbReference type="NCBI Taxonomy" id="2599308"/>
    <lineage>
        <taxon>Bacteria</taxon>
        <taxon>Bacillati</taxon>
        <taxon>Bacillota</taxon>
        <taxon>Clostridia</taxon>
        <taxon>Eubacteriales</taxon>
        <taxon>Clostridiaceae</taxon>
        <taxon>Crassaminicella</taxon>
    </lineage>
</organism>
<reference evidence="3 4" key="1">
    <citation type="submission" date="2019-07" db="EMBL/GenBank/DDBJ databases">
        <title>Complete genome of Crassaminicella thermophila SY095.</title>
        <authorList>
            <person name="Li X."/>
        </authorList>
    </citation>
    <scope>NUCLEOTIDE SEQUENCE [LARGE SCALE GENOMIC DNA]</scope>
    <source>
        <strain evidence="3 4">SY095</strain>
    </source>
</reference>
<accession>A0A5C0SI14</accession>
<dbReference type="Gene3D" id="3.40.50.720">
    <property type="entry name" value="NAD(P)-binding Rossmann-like Domain"/>
    <property type="match status" value="1"/>
</dbReference>
<dbReference type="InterPro" id="IPR003777">
    <property type="entry name" value="XdhC_CoxI"/>
</dbReference>
<dbReference type="Proteomes" id="UP000324646">
    <property type="component" value="Chromosome"/>
</dbReference>
<protein>
    <submittedName>
        <fullName evidence="3">XshC-Cox1-family protein</fullName>
    </submittedName>
</protein>
<dbReference type="OrthoDB" id="9773039at2"/>
<dbReference type="KEGG" id="crs:FQB35_12455"/>
<dbReference type="RefSeq" id="WP_148810210.1">
    <property type="nucleotide sequence ID" value="NZ_CP042243.1"/>
</dbReference>
<dbReference type="EMBL" id="CP042243">
    <property type="protein sequence ID" value="QEK13064.1"/>
    <property type="molecule type" value="Genomic_DNA"/>
</dbReference>
<dbReference type="SUPFAM" id="SSF51984">
    <property type="entry name" value="MurCD N-terminal domain"/>
    <property type="match status" value="1"/>
</dbReference>
<keyword evidence="4" id="KW-1185">Reference proteome</keyword>
<evidence type="ECO:0000313" key="3">
    <source>
        <dbReference type="EMBL" id="QEK13064.1"/>
    </source>
</evidence>
<dbReference type="Pfam" id="PF02625">
    <property type="entry name" value="XdhC_CoxI"/>
    <property type="match status" value="1"/>
</dbReference>
<feature type="domain" description="XdhC- CoxI" evidence="1">
    <location>
        <begin position="12"/>
        <end position="79"/>
    </location>
</feature>
<dbReference type="InterPro" id="IPR052698">
    <property type="entry name" value="MoCofactor_Util/Proc"/>
</dbReference>
<proteinExistence type="predicted"/>
<dbReference type="PANTHER" id="PTHR30388:SF6">
    <property type="entry name" value="XANTHINE DEHYDROGENASE SUBUNIT A-RELATED"/>
    <property type="match status" value="1"/>
</dbReference>
<dbReference type="InterPro" id="IPR027051">
    <property type="entry name" value="XdhC_Rossmann_dom"/>
</dbReference>
<dbReference type="Pfam" id="PF13478">
    <property type="entry name" value="XdhC_C"/>
    <property type="match status" value="1"/>
</dbReference>
<name>A0A5C0SI14_CRATE</name>
<evidence type="ECO:0000313" key="4">
    <source>
        <dbReference type="Proteomes" id="UP000324646"/>
    </source>
</evidence>
<evidence type="ECO:0000259" key="2">
    <source>
        <dbReference type="Pfam" id="PF13478"/>
    </source>
</evidence>
<dbReference type="AlphaFoldDB" id="A0A5C0SI14"/>
<evidence type="ECO:0000259" key="1">
    <source>
        <dbReference type="Pfam" id="PF02625"/>
    </source>
</evidence>
<dbReference type="PANTHER" id="PTHR30388">
    <property type="entry name" value="ALDEHYDE OXIDOREDUCTASE MOLYBDENUM COFACTOR ASSEMBLY PROTEIN"/>
    <property type="match status" value="1"/>
</dbReference>
<feature type="domain" description="XdhC Rossmann" evidence="2">
    <location>
        <begin position="111"/>
        <end position="253"/>
    </location>
</feature>